<gene>
    <name evidence="1" type="ORF">BGW38_008115</name>
</gene>
<organism evidence="1 2">
    <name type="scientific">Lunasporangiospora selenospora</name>
    <dbReference type="NCBI Taxonomy" id="979761"/>
    <lineage>
        <taxon>Eukaryota</taxon>
        <taxon>Fungi</taxon>
        <taxon>Fungi incertae sedis</taxon>
        <taxon>Mucoromycota</taxon>
        <taxon>Mortierellomycotina</taxon>
        <taxon>Mortierellomycetes</taxon>
        <taxon>Mortierellales</taxon>
        <taxon>Mortierellaceae</taxon>
        <taxon>Lunasporangiospora</taxon>
    </lineage>
</organism>
<reference evidence="1" key="1">
    <citation type="journal article" date="2020" name="Fungal Divers.">
        <title>Resolving the Mortierellaceae phylogeny through synthesis of multi-gene phylogenetics and phylogenomics.</title>
        <authorList>
            <person name="Vandepol N."/>
            <person name="Liber J."/>
            <person name="Desiro A."/>
            <person name="Na H."/>
            <person name="Kennedy M."/>
            <person name="Barry K."/>
            <person name="Grigoriev I.V."/>
            <person name="Miller A.N."/>
            <person name="O'Donnell K."/>
            <person name="Stajich J.E."/>
            <person name="Bonito G."/>
        </authorList>
    </citation>
    <scope>NUCLEOTIDE SEQUENCE</scope>
    <source>
        <strain evidence="1">KOD1015</strain>
    </source>
</reference>
<dbReference type="AlphaFoldDB" id="A0A9P6K9V1"/>
<accession>A0A9P6K9V1</accession>
<feature type="non-terminal residue" evidence="1">
    <location>
        <position position="73"/>
    </location>
</feature>
<dbReference type="EMBL" id="JAABOA010005497">
    <property type="protein sequence ID" value="KAF9576677.1"/>
    <property type="molecule type" value="Genomic_DNA"/>
</dbReference>
<evidence type="ECO:0000313" key="2">
    <source>
        <dbReference type="Proteomes" id="UP000780801"/>
    </source>
</evidence>
<sequence>IIQSTALTPAILLISTSATEDLISNGNSLTMEPLRIRKPICVSTTLIAAYPMATRSICGVVMLKARNNGLSSL</sequence>
<dbReference type="Proteomes" id="UP000780801">
    <property type="component" value="Unassembled WGS sequence"/>
</dbReference>
<name>A0A9P6K9V1_9FUNG</name>
<keyword evidence="2" id="KW-1185">Reference proteome</keyword>
<comment type="caution">
    <text evidence="1">The sequence shown here is derived from an EMBL/GenBank/DDBJ whole genome shotgun (WGS) entry which is preliminary data.</text>
</comment>
<protein>
    <submittedName>
        <fullName evidence="1">Uncharacterized protein</fullName>
    </submittedName>
</protein>
<feature type="non-terminal residue" evidence="1">
    <location>
        <position position="1"/>
    </location>
</feature>
<evidence type="ECO:0000313" key="1">
    <source>
        <dbReference type="EMBL" id="KAF9576677.1"/>
    </source>
</evidence>
<proteinExistence type="predicted"/>